<feature type="transmembrane region" description="Helical" evidence="5">
    <location>
        <begin position="244"/>
        <end position="265"/>
    </location>
</feature>
<comment type="caution">
    <text evidence="6">The sequence shown here is derived from an EMBL/GenBank/DDBJ whole genome shotgun (WGS) entry which is preliminary data.</text>
</comment>
<accession>A0A7J3SNB7</accession>
<name>A0A7J3SNB7_9CREN</name>
<organism evidence="6">
    <name type="scientific">Fervidicoccus fontis</name>
    <dbReference type="NCBI Taxonomy" id="683846"/>
    <lineage>
        <taxon>Archaea</taxon>
        <taxon>Thermoproteota</taxon>
        <taxon>Thermoprotei</taxon>
        <taxon>Fervidicoccales</taxon>
        <taxon>Fervidicoccaceae</taxon>
        <taxon>Fervidicoccus</taxon>
    </lineage>
</organism>
<evidence type="ECO:0000313" key="6">
    <source>
        <dbReference type="EMBL" id="HGZ60782.1"/>
    </source>
</evidence>
<evidence type="ECO:0000256" key="3">
    <source>
        <dbReference type="ARBA" id="ARBA00022989"/>
    </source>
</evidence>
<proteinExistence type="predicted"/>
<keyword evidence="3 5" id="KW-1133">Transmembrane helix</keyword>
<evidence type="ECO:0000256" key="4">
    <source>
        <dbReference type="ARBA" id="ARBA00023136"/>
    </source>
</evidence>
<dbReference type="PANTHER" id="PTHR42723">
    <property type="entry name" value="CHLOROPHYLL SYNTHASE"/>
    <property type="match status" value="1"/>
</dbReference>
<protein>
    <recommendedName>
        <fullName evidence="7">Geranylgeranylglycerol-phosphate geranylgeranyltransferase</fullName>
    </recommendedName>
</protein>
<evidence type="ECO:0000256" key="1">
    <source>
        <dbReference type="ARBA" id="ARBA00004651"/>
    </source>
</evidence>
<feature type="transmembrane region" description="Helical" evidence="5">
    <location>
        <begin position="217"/>
        <end position="238"/>
    </location>
</feature>
<feature type="transmembrane region" description="Helical" evidence="5">
    <location>
        <begin position="20"/>
        <end position="42"/>
    </location>
</feature>
<feature type="transmembrane region" description="Helical" evidence="5">
    <location>
        <begin position="54"/>
        <end position="74"/>
    </location>
</feature>
<dbReference type="Pfam" id="PF01040">
    <property type="entry name" value="UbiA"/>
    <property type="match status" value="1"/>
</dbReference>
<keyword evidence="2 5" id="KW-0812">Transmembrane</keyword>
<dbReference type="EMBL" id="DTLS01000179">
    <property type="protein sequence ID" value="HGZ60782.1"/>
    <property type="molecule type" value="Genomic_DNA"/>
</dbReference>
<dbReference type="PANTHER" id="PTHR42723:SF1">
    <property type="entry name" value="CHLOROPHYLL SYNTHASE, CHLOROPLASTIC"/>
    <property type="match status" value="1"/>
</dbReference>
<dbReference type="GO" id="GO:0016765">
    <property type="term" value="F:transferase activity, transferring alkyl or aryl (other than methyl) groups"/>
    <property type="evidence" value="ECO:0007669"/>
    <property type="project" value="InterPro"/>
</dbReference>
<reference evidence="6" key="1">
    <citation type="journal article" date="2020" name="mSystems">
        <title>Genome- and Community-Level Interaction Insights into Carbon Utilization and Element Cycling Functions of Hydrothermarchaeota in Hydrothermal Sediment.</title>
        <authorList>
            <person name="Zhou Z."/>
            <person name="Liu Y."/>
            <person name="Xu W."/>
            <person name="Pan J."/>
            <person name="Luo Z.H."/>
            <person name="Li M."/>
        </authorList>
    </citation>
    <scope>NUCLEOTIDE SEQUENCE [LARGE SCALE GENOMIC DNA]</scope>
    <source>
        <strain evidence="6">SpSt-885</strain>
    </source>
</reference>
<feature type="transmembrane region" description="Helical" evidence="5">
    <location>
        <begin position="107"/>
        <end position="140"/>
    </location>
</feature>
<dbReference type="GO" id="GO:0005886">
    <property type="term" value="C:plasma membrane"/>
    <property type="evidence" value="ECO:0007669"/>
    <property type="project" value="UniProtKB-SubCell"/>
</dbReference>
<comment type="subcellular location">
    <subcellularLocation>
        <location evidence="1">Cell membrane</location>
        <topology evidence="1">Multi-pass membrane protein</topology>
    </subcellularLocation>
</comment>
<gene>
    <name evidence="6" type="ORF">ENW83_06270</name>
</gene>
<dbReference type="InterPro" id="IPR044878">
    <property type="entry name" value="UbiA_sf"/>
</dbReference>
<dbReference type="InterPro" id="IPR050475">
    <property type="entry name" value="Prenyltransferase_related"/>
</dbReference>
<dbReference type="AlphaFoldDB" id="A0A7J3SNB7"/>
<dbReference type="InterPro" id="IPR000537">
    <property type="entry name" value="UbiA_prenyltransferase"/>
</dbReference>
<evidence type="ECO:0000256" key="5">
    <source>
        <dbReference type="SAM" id="Phobius"/>
    </source>
</evidence>
<feature type="transmembrane region" description="Helical" evidence="5">
    <location>
        <begin position="147"/>
        <end position="169"/>
    </location>
</feature>
<evidence type="ECO:0000256" key="2">
    <source>
        <dbReference type="ARBA" id="ARBA00022692"/>
    </source>
</evidence>
<feature type="transmembrane region" description="Helical" evidence="5">
    <location>
        <begin position="277"/>
        <end position="295"/>
    </location>
</feature>
<dbReference type="Gene3D" id="1.10.357.140">
    <property type="entry name" value="UbiA prenyltransferase"/>
    <property type="match status" value="1"/>
</dbReference>
<keyword evidence="4 5" id="KW-0472">Membrane</keyword>
<dbReference type="Gene3D" id="1.20.120.1780">
    <property type="entry name" value="UbiA prenyltransferase"/>
    <property type="match status" value="1"/>
</dbReference>
<evidence type="ECO:0008006" key="7">
    <source>
        <dbReference type="Google" id="ProtNLM"/>
    </source>
</evidence>
<dbReference type="CDD" id="cd13961">
    <property type="entry name" value="PT_UbiA_DGGGPS"/>
    <property type="match status" value="1"/>
</dbReference>
<sequence>MLCFHLYRRGANILPNFKPYIELIRLPNCLMMGLAVIVGVIISDPHYLLMYSSLDRLAFGFFTSFFLTASSMVLNDYADREIDKINEPRRPIPSGRMRPDVALRYGVFLGALGISCSLATGPLTFAIALLTFSIALLYNFKLKKSGILGNASVAYSVAIPIVYGSVLSFSLSEKVLIYSAMIFLSIMGREVVKGISDVEGDAAKGVRTVAVKYGEKSASYIALALFLAAVSLSFIPPIEKMCNSAFYLPFVLITDGMLFFLSVKLIKKPDKKTAKEVKSKALIAMAFGLIGFALGSL</sequence>